<sequence>MFVKRFDQNAPMAPTLSTICSLRQKQGEKAREFVQKWRIQCNKIKEPISETQALSLIKKNFAQPLKSLIRNAPIKTFAKLIEQANFIEEGIEEGDFDGIITPKYEDNKKGERTQFPAQFISNTGIQKDNNNNYKHDKEVSLKKNTQFSKGNDERKNKHPDWSYDRKFTPLSQSREKILEYLIAKGTIVLPKMLEPPKMMGGNKEKLCKFHRAPGHDTEDCFVLRNIIQDFINMDLQVGDDSIPEVLKNPFPDHGNVAVAMITTGTPLPYHPQEHIRPCEGSSPHKVMMTDQGEKPLNFNVMMSSKTESSPKKLLIIPKTFILQSGDDKLLGDSSYGDSCYLGEVLPLEERIVEGECI</sequence>
<protein>
    <recommendedName>
        <fullName evidence="2">Retrotransposon gag domain-containing protein</fullName>
    </recommendedName>
</protein>
<evidence type="ECO:0000313" key="1">
    <source>
        <dbReference type="EMBL" id="VVV33855.1"/>
    </source>
</evidence>
<gene>
    <name evidence="1" type="ORF">NYM_LOCUS2568</name>
</gene>
<dbReference type="PANTHER" id="PTHR32108:SF9">
    <property type="entry name" value="REVERSE TRANSCRIPTASE RNASE H-LIKE DOMAIN-CONTAINING PROTEIN"/>
    <property type="match status" value="1"/>
</dbReference>
<name>A0A5K0UYI4_9MAGN</name>
<dbReference type="AlphaFoldDB" id="A0A5K0UYI4"/>
<dbReference type="Gramene" id="NC1G0157710.1">
    <property type="protein sequence ID" value="NC1G0157710.1:cds"/>
    <property type="gene ID" value="NC1G0157710"/>
</dbReference>
<accession>A0A5K0UYI4</accession>
<evidence type="ECO:0008006" key="2">
    <source>
        <dbReference type="Google" id="ProtNLM"/>
    </source>
</evidence>
<dbReference type="EMBL" id="LR721774">
    <property type="protein sequence ID" value="VVV33855.1"/>
    <property type="molecule type" value="Genomic_DNA"/>
</dbReference>
<reference evidence="1" key="1">
    <citation type="submission" date="2019-09" db="EMBL/GenBank/DDBJ databases">
        <authorList>
            <person name="Zhang L."/>
        </authorList>
    </citation>
    <scope>NUCLEOTIDE SEQUENCE</scope>
</reference>
<organism evidence="1">
    <name type="scientific">Nymphaea colorata</name>
    <name type="common">pocket water lily</name>
    <dbReference type="NCBI Taxonomy" id="210225"/>
    <lineage>
        <taxon>Eukaryota</taxon>
        <taxon>Viridiplantae</taxon>
        <taxon>Streptophyta</taxon>
        <taxon>Embryophyta</taxon>
        <taxon>Tracheophyta</taxon>
        <taxon>Spermatophyta</taxon>
        <taxon>Magnoliopsida</taxon>
        <taxon>Nymphaeales</taxon>
        <taxon>Nymphaeaceae</taxon>
        <taxon>Nymphaea</taxon>
    </lineage>
</organism>
<dbReference type="PANTHER" id="PTHR32108">
    <property type="entry name" value="DNA-DIRECTED RNA POLYMERASE SUBUNIT ALPHA"/>
    <property type="match status" value="1"/>
</dbReference>
<proteinExistence type="predicted"/>